<keyword evidence="8 12" id="KW-0067">ATP-binding</keyword>
<evidence type="ECO:0000256" key="4">
    <source>
        <dbReference type="ARBA" id="ARBA00022490"/>
    </source>
</evidence>
<dbReference type="GO" id="GO:0005737">
    <property type="term" value="C:cytoplasm"/>
    <property type="evidence" value="ECO:0007669"/>
    <property type="project" value="UniProtKB-SubCell"/>
</dbReference>
<dbReference type="PATRIC" id="fig|398512.5.peg.5259"/>
<name>A0A0L6JVA4_9FIRM</name>
<comment type="function">
    <text evidence="12 13">The RecF protein is involved in DNA metabolism; it is required for DNA replication and normal SOS inducibility. RecF binds preferentially to single-stranded, linear DNA. It also seems to bind ATP.</text>
</comment>
<dbReference type="SUPFAM" id="SSF52540">
    <property type="entry name" value="P-loop containing nucleoside triphosphate hydrolases"/>
    <property type="match status" value="1"/>
</dbReference>
<dbReference type="OrthoDB" id="9803889at2"/>
<keyword evidence="6 12" id="KW-0547">Nucleotide-binding</keyword>
<feature type="binding site" evidence="12">
    <location>
        <begin position="30"/>
        <end position="37"/>
    </location>
    <ligand>
        <name>ATP</name>
        <dbReference type="ChEBI" id="CHEBI:30616"/>
    </ligand>
</feature>
<dbReference type="Pfam" id="PF02463">
    <property type="entry name" value="SMC_N"/>
    <property type="match status" value="1"/>
</dbReference>
<keyword evidence="10 12" id="KW-0234">DNA repair</keyword>
<organism evidence="15 16">
    <name type="scientific">Pseudobacteroides cellulosolvens ATCC 35603 = DSM 2933</name>
    <dbReference type="NCBI Taxonomy" id="398512"/>
    <lineage>
        <taxon>Bacteria</taxon>
        <taxon>Bacillati</taxon>
        <taxon>Bacillota</taxon>
        <taxon>Clostridia</taxon>
        <taxon>Eubacteriales</taxon>
        <taxon>Oscillospiraceae</taxon>
        <taxon>Pseudobacteroides</taxon>
    </lineage>
</organism>
<evidence type="ECO:0000256" key="11">
    <source>
        <dbReference type="ARBA" id="ARBA00023236"/>
    </source>
</evidence>
<keyword evidence="16" id="KW-1185">Reference proteome</keyword>
<keyword evidence="7 12" id="KW-0227">DNA damage</keyword>
<dbReference type="InterPro" id="IPR018078">
    <property type="entry name" value="DNA-binding_RecF_CS"/>
</dbReference>
<keyword evidence="4 12" id="KW-0963">Cytoplasm</keyword>
<evidence type="ECO:0000256" key="1">
    <source>
        <dbReference type="ARBA" id="ARBA00004496"/>
    </source>
</evidence>
<dbReference type="CDD" id="cd03242">
    <property type="entry name" value="ABC_RecF"/>
    <property type="match status" value="1"/>
</dbReference>
<evidence type="ECO:0000256" key="10">
    <source>
        <dbReference type="ARBA" id="ARBA00023204"/>
    </source>
</evidence>
<dbReference type="Gene3D" id="3.40.50.300">
    <property type="entry name" value="P-loop containing nucleotide triphosphate hydrolases"/>
    <property type="match status" value="1"/>
</dbReference>
<dbReference type="EMBL" id="LGTC01000001">
    <property type="protein sequence ID" value="KNY29743.1"/>
    <property type="molecule type" value="Genomic_DNA"/>
</dbReference>
<comment type="similarity">
    <text evidence="2 12 13">Belongs to the RecF family.</text>
</comment>
<dbReference type="PANTHER" id="PTHR32182:SF0">
    <property type="entry name" value="DNA REPLICATION AND REPAIR PROTEIN RECF"/>
    <property type="match status" value="1"/>
</dbReference>
<dbReference type="GO" id="GO:0003697">
    <property type="term" value="F:single-stranded DNA binding"/>
    <property type="evidence" value="ECO:0007669"/>
    <property type="project" value="UniProtKB-UniRule"/>
</dbReference>
<dbReference type="Proteomes" id="UP000036923">
    <property type="component" value="Unassembled WGS sequence"/>
</dbReference>
<dbReference type="PROSITE" id="PS00617">
    <property type="entry name" value="RECF_1"/>
    <property type="match status" value="1"/>
</dbReference>
<dbReference type="eggNOG" id="COG1195">
    <property type="taxonomic scope" value="Bacteria"/>
</dbReference>
<dbReference type="GO" id="GO:0006260">
    <property type="term" value="P:DNA replication"/>
    <property type="evidence" value="ECO:0007669"/>
    <property type="project" value="UniProtKB-UniRule"/>
</dbReference>
<dbReference type="InterPro" id="IPR001238">
    <property type="entry name" value="DNA-binding_RecF"/>
</dbReference>
<dbReference type="PANTHER" id="PTHR32182">
    <property type="entry name" value="DNA REPLICATION AND REPAIR PROTEIN RECF"/>
    <property type="match status" value="1"/>
</dbReference>
<feature type="domain" description="RecF/RecN/SMC N-terminal" evidence="14">
    <location>
        <begin position="2"/>
        <end position="355"/>
    </location>
</feature>
<evidence type="ECO:0000256" key="2">
    <source>
        <dbReference type="ARBA" id="ARBA00008016"/>
    </source>
</evidence>
<dbReference type="Gene3D" id="1.20.1050.90">
    <property type="entry name" value="RecF/RecN/SMC, N-terminal domain"/>
    <property type="match status" value="1"/>
</dbReference>
<dbReference type="STRING" id="398512.Bccel_5020"/>
<comment type="subcellular location">
    <subcellularLocation>
        <location evidence="1 12 13">Cytoplasm</location>
    </subcellularLocation>
</comment>
<evidence type="ECO:0000256" key="3">
    <source>
        <dbReference type="ARBA" id="ARBA00020170"/>
    </source>
</evidence>
<keyword evidence="11 12" id="KW-0742">SOS response</keyword>
<proteinExistence type="inferred from homology"/>
<evidence type="ECO:0000256" key="5">
    <source>
        <dbReference type="ARBA" id="ARBA00022705"/>
    </source>
</evidence>
<dbReference type="PROSITE" id="PS00618">
    <property type="entry name" value="RECF_2"/>
    <property type="match status" value="1"/>
</dbReference>
<comment type="caution">
    <text evidence="15">The sequence shown here is derived from an EMBL/GenBank/DDBJ whole genome shotgun (WGS) entry which is preliminary data.</text>
</comment>
<dbReference type="InterPro" id="IPR042174">
    <property type="entry name" value="RecF_2"/>
</dbReference>
<accession>A0A0L6JVA4</accession>
<dbReference type="GO" id="GO:0009432">
    <property type="term" value="P:SOS response"/>
    <property type="evidence" value="ECO:0007669"/>
    <property type="project" value="UniProtKB-UniRule"/>
</dbReference>
<evidence type="ECO:0000256" key="13">
    <source>
        <dbReference type="RuleBase" id="RU000578"/>
    </source>
</evidence>
<keyword evidence="5 12" id="KW-0235">DNA replication</keyword>
<evidence type="ECO:0000313" key="15">
    <source>
        <dbReference type="EMBL" id="KNY29743.1"/>
    </source>
</evidence>
<protein>
    <recommendedName>
        <fullName evidence="3 12">DNA replication and repair protein RecF</fullName>
    </recommendedName>
</protein>
<gene>
    <name evidence="12" type="primary">recF</name>
    <name evidence="15" type="ORF">Bccel_5020</name>
</gene>
<sequence length="375" mass="43775">MYIDRMLLKNYRNYSFLEASFNNGFNIIYGNNAQGKTNILEAIYLCTTGRSHRTNKDNELVKYGEDKYFVKVLFSKEERNDNSIEINYSKKEKKSILINEIAIKKIGNLMGQLNSVMFSPEDLQIIKEGPSERRRFIDIALSQLKPSYFYNLQQYLRILNQRNYLLKEIYLRKESITTLDVWNQSLAETGSKIIAERIKFIKCLYKIAEKYHKNITNEKEKLEIKYISSIRIDPGRDDIKNIFLKRLEEEKSKEIQKGTTLVGPQRDDLDILINGTSLKQYGSQGQQRTAILSLKLSELEIVKESSGEYPILLLDDVMSELDSKRREYLIENIKNIQTFITCTDKNEFIKGIDKETCFIKIENGKIVNNINENEG</sequence>
<keyword evidence="9 12" id="KW-0238">DNA-binding</keyword>
<dbReference type="GO" id="GO:0005524">
    <property type="term" value="F:ATP binding"/>
    <property type="evidence" value="ECO:0007669"/>
    <property type="project" value="UniProtKB-UniRule"/>
</dbReference>
<evidence type="ECO:0000256" key="6">
    <source>
        <dbReference type="ARBA" id="ARBA00022741"/>
    </source>
</evidence>
<reference evidence="16" key="1">
    <citation type="submission" date="2015-07" db="EMBL/GenBank/DDBJ databases">
        <title>Near-Complete Genome Sequence of the Cellulolytic Bacterium Bacteroides (Pseudobacteroides) cellulosolvens ATCC 35603.</title>
        <authorList>
            <person name="Dassa B."/>
            <person name="Utturkar S.M."/>
            <person name="Klingeman D.M."/>
            <person name="Hurt R.A."/>
            <person name="Keller M."/>
            <person name="Xu J."/>
            <person name="Reddy Y.H.K."/>
            <person name="Borovok I."/>
            <person name="Grinberg I.R."/>
            <person name="Lamed R."/>
            <person name="Zhivin O."/>
            <person name="Bayer E.A."/>
            <person name="Brown S.D."/>
        </authorList>
    </citation>
    <scope>NUCLEOTIDE SEQUENCE [LARGE SCALE GENOMIC DNA]</scope>
    <source>
        <strain evidence="16">DSM 2933</strain>
    </source>
</reference>
<dbReference type="RefSeq" id="WP_036943264.1">
    <property type="nucleotide sequence ID" value="NZ_JQKC01000021.1"/>
</dbReference>
<evidence type="ECO:0000256" key="7">
    <source>
        <dbReference type="ARBA" id="ARBA00022763"/>
    </source>
</evidence>
<dbReference type="InterPro" id="IPR003395">
    <property type="entry name" value="RecF/RecN/SMC_N"/>
</dbReference>
<dbReference type="GO" id="GO:0000731">
    <property type="term" value="P:DNA synthesis involved in DNA repair"/>
    <property type="evidence" value="ECO:0007669"/>
    <property type="project" value="TreeGrafter"/>
</dbReference>
<evidence type="ECO:0000256" key="12">
    <source>
        <dbReference type="HAMAP-Rule" id="MF_00365"/>
    </source>
</evidence>
<dbReference type="NCBIfam" id="TIGR00611">
    <property type="entry name" value="recf"/>
    <property type="match status" value="1"/>
</dbReference>
<evidence type="ECO:0000256" key="8">
    <source>
        <dbReference type="ARBA" id="ARBA00022840"/>
    </source>
</evidence>
<dbReference type="AlphaFoldDB" id="A0A0L6JVA4"/>
<dbReference type="InterPro" id="IPR027417">
    <property type="entry name" value="P-loop_NTPase"/>
</dbReference>
<dbReference type="HAMAP" id="MF_00365">
    <property type="entry name" value="RecF"/>
    <property type="match status" value="1"/>
</dbReference>
<evidence type="ECO:0000256" key="9">
    <source>
        <dbReference type="ARBA" id="ARBA00023125"/>
    </source>
</evidence>
<dbReference type="GO" id="GO:0006302">
    <property type="term" value="P:double-strand break repair"/>
    <property type="evidence" value="ECO:0007669"/>
    <property type="project" value="TreeGrafter"/>
</dbReference>
<evidence type="ECO:0000259" key="14">
    <source>
        <dbReference type="Pfam" id="PF02463"/>
    </source>
</evidence>
<evidence type="ECO:0000313" key="16">
    <source>
        <dbReference type="Proteomes" id="UP000036923"/>
    </source>
</evidence>